<sequence>MVVGSLGDVYFVASTRTLRTISDYSRKVSARYAEHAILLNKPKLEYVGPNLEEISFSIQLHTMYGVTPEEEFEQLKEYVENGAVVDFVLNNTPIGIDQWVLKEADMSDVLFGPKGGIIYAKVNVTLSEYINDTIITTKEVADSASQSSN</sequence>
<organism evidence="1">
    <name type="scientific">Veillonella ratti</name>
    <dbReference type="NCBI Taxonomy" id="103892"/>
    <lineage>
        <taxon>Bacteria</taxon>
        <taxon>Bacillati</taxon>
        <taxon>Bacillota</taxon>
        <taxon>Negativicutes</taxon>
        <taxon>Veillonellales</taxon>
        <taxon>Veillonellaceae</taxon>
        <taxon>Veillonella</taxon>
    </lineage>
</organism>
<dbReference type="AlphaFoldDB" id="A0A6N3FJR1"/>
<reference evidence="1" key="1">
    <citation type="submission" date="2019-11" db="EMBL/GenBank/DDBJ databases">
        <authorList>
            <person name="Feng L."/>
        </authorList>
    </citation>
    <scope>NUCLEOTIDE SEQUENCE</scope>
    <source>
        <strain evidence="1">VrattiLFYP33</strain>
    </source>
</reference>
<accession>A0A6N3FJR1</accession>
<dbReference type="EMBL" id="CACRUX010000101">
    <property type="protein sequence ID" value="VYU52109.1"/>
    <property type="molecule type" value="Genomic_DNA"/>
</dbReference>
<dbReference type="InterPro" id="IPR009734">
    <property type="entry name" value="Myoviridae_GpU"/>
</dbReference>
<protein>
    <submittedName>
        <fullName evidence="1">Phage P2 GpU</fullName>
    </submittedName>
</protein>
<dbReference type="Pfam" id="PF06995">
    <property type="entry name" value="Phage_P2_GpU"/>
    <property type="match status" value="1"/>
</dbReference>
<proteinExistence type="predicted"/>
<dbReference type="RefSeq" id="WP_156705849.1">
    <property type="nucleotide sequence ID" value="NZ_CACRUX010000101.1"/>
</dbReference>
<gene>
    <name evidence="1" type="ORF">VRLFYP33_02349</name>
</gene>
<evidence type="ECO:0000313" key="1">
    <source>
        <dbReference type="EMBL" id="VYU52109.1"/>
    </source>
</evidence>
<name>A0A6N3FJR1_9FIRM</name>